<dbReference type="AlphaFoldDB" id="A0A432VAX8"/>
<name>A0A432VAX8_9HYPH</name>
<evidence type="ECO:0000313" key="1">
    <source>
        <dbReference type="EMBL" id="RUM99347.1"/>
    </source>
</evidence>
<gene>
    <name evidence="1" type="ORF">EET67_00040</name>
</gene>
<keyword evidence="2" id="KW-1185">Reference proteome</keyword>
<dbReference type="InterPro" id="IPR013078">
    <property type="entry name" value="His_Pase_superF_clade-1"/>
</dbReference>
<accession>A0A432VAX8</accession>
<dbReference type="RefSeq" id="WP_128625587.1">
    <property type="nucleotide sequence ID" value="NZ_RKST01000001.1"/>
</dbReference>
<evidence type="ECO:0000313" key="2">
    <source>
        <dbReference type="Proteomes" id="UP000281647"/>
    </source>
</evidence>
<dbReference type="OrthoDB" id="9810154at2"/>
<organism evidence="1 2">
    <name type="scientific">Borborobacter arsenicus</name>
    <dbReference type="NCBI Taxonomy" id="1851146"/>
    <lineage>
        <taxon>Bacteria</taxon>
        <taxon>Pseudomonadati</taxon>
        <taxon>Pseudomonadota</taxon>
        <taxon>Alphaproteobacteria</taxon>
        <taxon>Hyphomicrobiales</taxon>
        <taxon>Phyllobacteriaceae</taxon>
        <taxon>Borborobacter</taxon>
    </lineage>
</organism>
<reference evidence="1 2" key="1">
    <citation type="submission" date="2018-11" db="EMBL/GenBank/DDBJ databases">
        <title>Pseudaminobacter arsenicus sp. nov., an arsenic-resistant bacterium isolated from arsenic-rich aquifers.</title>
        <authorList>
            <person name="Mu Y."/>
        </authorList>
    </citation>
    <scope>NUCLEOTIDE SEQUENCE [LARGE SCALE GENOMIC DNA]</scope>
    <source>
        <strain evidence="1 2">CB3</strain>
    </source>
</reference>
<dbReference type="Proteomes" id="UP000281647">
    <property type="component" value="Unassembled WGS sequence"/>
</dbReference>
<protein>
    <submittedName>
        <fullName evidence="1">Histidine phosphatase family protein</fullName>
    </submittedName>
</protein>
<dbReference type="Gene3D" id="3.40.50.1240">
    <property type="entry name" value="Phosphoglycerate mutase-like"/>
    <property type="match status" value="1"/>
</dbReference>
<proteinExistence type="predicted"/>
<dbReference type="SUPFAM" id="SSF53254">
    <property type="entry name" value="Phosphoglycerate mutase-like"/>
    <property type="match status" value="1"/>
</dbReference>
<sequence>MASRLFLLRHAKAGWALPGMRDFDRPLDPSGIADAAATGIAMQACNFVPDLTLCSSAARARQTLEGIAAHADTGRTVFLDSLYSEDAAGYLKIIQQSGATGSLLVIGHNPMLEDLAMAIATEGENHARANLHAGFPTSGLAVIRFANPLATAALGQGFLEAFLIPGEL</sequence>
<dbReference type="SMART" id="SM00855">
    <property type="entry name" value="PGAM"/>
    <property type="match status" value="1"/>
</dbReference>
<dbReference type="PANTHER" id="PTHR47623:SF1">
    <property type="entry name" value="OS09G0287300 PROTEIN"/>
    <property type="match status" value="1"/>
</dbReference>
<dbReference type="EMBL" id="RKST01000001">
    <property type="protein sequence ID" value="RUM99347.1"/>
    <property type="molecule type" value="Genomic_DNA"/>
</dbReference>
<dbReference type="PANTHER" id="PTHR47623">
    <property type="entry name" value="OS09G0287300 PROTEIN"/>
    <property type="match status" value="1"/>
</dbReference>
<dbReference type="InterPro" id="IPR029033">
    <property type="entry name" value="His_PPase_superfam"/>
</dbReference>
<dbReference type="CDD" id="cd07067">
    <property type="entry name" value="HP_PGM_like"/>
    <property type="match status" value="1"/>
</dbReference>
<comment type="caution">
    <text evidence="1">The sequence shown here is derived from an EMBL/GenBank/DDBJ whole genome shotgun (WGS) entry which is preliminary data.</text>
</comment>
<dbReference type="Pfam" id="PF00300">
    <property type="entry name" value="His_Phos_1"/>
    <property type="match status" value="1"/>
</dbReference>